<evidence type="ECO:0000313" key="3">
    <source>
        <dbReference type="Proteomes" id="UP001176961"/>
    </source>
</evidence>
<comment type="caution">
    <text evidence="2">The sequence shown here is derived from an EMBL/GenBank/DDBJ whole genome shotgun (WGS) entry which is preliminary data.</text>
</comment>
<evidence type="ECO:0000313" key="2">
    <source>
        <dbReference type="EMBL" id="CAJ0588019.1"/>
    </source>
</evidence>
<evidence type="ECO:0000256" key="1">
    <source>
        <dbReference type="SAM" id="MobiDB-lite"/>
    </source>
</evidence>
<dbReference type="Proteomes" id="UP001176961">
    <property type="component" value="Unassembled WGS sequence"/>
</dbReference>
<sequence>MARKNNDSQYIPTHIPSKIHDSGNVKCFQDKYCSIGKTSSALLENEKSNTKLQASPRGWVRVPLQWLAKTTILNIYPPIFLQNFTIPETSNVSRTSSALLESEKSNTKLQASPRGWVRVPLQWLAKTTILNIYPPIFLQKFTIPGTSNVSRTSTALLESEKSNTKLQASPRGRVRVPLQWLAKTTILNIYPPIFLQKFTIPETSNASRTSTALLESEKSNTKLQASPRGRVRVPLQWLAKTTILNIYPPIFLQKFMIPETSNASRTSTALLESEKSNTKLQASPRGRVRVPLQWLAKTTILNIYPPIFLQKFTIPETSNASRTSTALLESEKSNTKLQASPRGRDRVPLQWLAKTTILNIYPPIFLQKFMIPETSNASRTSTALLESEKSNTKLQASPRGRVRVPLQWLAKTTILNIYPPIFLQKFTIPETSNASRTSTALLESEKSNTKLQASPRGRDRVPLQWLAKTTILNIYPPIFLQKFMIPETSNASRTSTALLESEKSNTKLQASPRGRASPRGWVRVPLQWLAKTTILNIYPPIFLQNFTIPETSNVSRTSSALLESEKSNTKLQASPRGWVRVPLQWLAKTTILNIYPPIFLQKFTIPGTSNVFRTSTALLESEKSNTKLQASPRGRVRVPLQWLAKTTILNIYPPIFLQKFTIPETSNASRTSTALLESEKSNTKLQASPRGRVRVPLQWLAKTTILNIYPPIFLQKFMIPETSNASRTSTALLESEKSNTKLQASPRGWVRVPLQWLAKTTILNIYPPIFLQNFTIPETSNVSRTSSALLESEKSNTKLQASPRGWVRVPLQWLAKTTILNIYPPIFLQNFTIPETSNVSRTSSALLESEKSNTKLQASPRGWVRVPLQWLAKTTILNIYPPIFLQKFTIPGTSNVSRTSTALLESEKSNTKLQASPRGRVRVPLQWLAKTTILNIYPPIFLQKFTIPGTSNVSRTSTALLESEKSNTKLQASPRGRVRVPLQWLAKTTILNIYPPIFLQKFMIPETSNASRTSTALLESEKSNTKLQASPRGRVRVPLQWLAKTTILNIYPPIFLQKFTIPETSNASRTSTALLESEKSNTKLQASPRGRDRVPLQWLAKTTILNKYPPVFLQKFMTPETSNASRTSTALLESEKSNTKLQASPRGLVLLYWKMRNLIQNSRPVPEAGTSSALLESEKSNTKLQASPRGWVRVPLQWLAKTTILNIYPPIFLQNFTIPETSNVSRTSSALLESEKSNTKLQASPRGWVRVPLQWLAKTTILNIYPPIFLQKFTIPGTSNVSRTSTALLESEKSNTKLQASPRGRVRVPLQWLAKTTIFNIYPPIFLQKFTIPETSNASRTSTALLESEKSNTKLQASPRGRVRVPLQWLAKTTILNIYPPIFLQKFMIPETSNASRTSTALLESEKSNTKLQASPRGRVRVPLQWLAKTTILNIYPPIFLQKFTIPETSNASRTSTALLESEKSNTKLQASPRGRDRVPLQWLAKTTILNIYPPIFLQKFMIPETSNASRTSTALLESEKSNTKLQASPRGWVRVPLQWLAKTTILNIYPPIFLQKFTIPGTSNVFRTSTALLESEKSNTKLQASPRGRVRVPLQWLAKTTILNIYPPIFLQKFTIPETSNASRTSTALLESEKSNTKLQASPRGRVRVPLQWLAKTTILNIYPPIFLQKFMIPETSNASRTSTALLESEKSNTKLQASPRGRVRVPLQWLAKTTILNIYPPIFLQKFTIPETSNASRTSTALLESEKSNTKLQASPRGRDRVPLQWLAKTTILNKYPPVFLQKFMIPETSNASRTSTALLESEKSNTKLQASPRGLVLLYWKMRNLIQNSRPVPEAGTSSALLENEKSNTKLQASPRGWVRVPLQWLAKTTILNIYPPIFLQNFTIPETSNVSRTSSALLESEKSNTKLQASPRGWVRVPLQWLAKTTILNIYPPIFLQKFTIPGTSNVSRTSTALLESEKSNTKLQASPRGRVRVPLQWLAKTTILNIYPPIFLQKFTIPETSNASRTSTALLESEKSNTKLQASPRGRVRVPLQWLAKTTILNIYPPIFLQKFMIPETSNASRTSTALLESEKSNTKLQASPRGRVRVPLQWLAKTTILNIYPPIFLQKFTIPETSNVSRTSSALLESEKSNTKLQASPRGWVRVPLQWLAKTTILNIYPPIFLQKFTIPGTSNVSRTSTALLESEKSNTKLQASPRGWVRVPLQWLAKTTILNIYPPIFLQNFTIPETSNVSRTSSALLESEISNTKLQASPRGWVRVPLQWLAKTTILNIYPPIFLQKFTIPGTSNVFRTSTALLESEKSNTKLQASPRGLVLLYWKMRNLIQNSRPVPEAGTSSALLENEKSNTKLQASPRGWVRVPLQWLAKTTILNIYPPIFLQNFTIPETSNVSRTSSALLESEKSNTKLQASPRGWVRVPLQWLAKTTILNIYPPIFLQKFTIPGTSNVSRTSTALLESEKSNTKLQASPRGRVRVPLQWLAKTTILNIYPPIFLQKFTIPETSNASRTSTALLESEKSNTKLQASPRGRVRVPLQWLAKTTILNIYPPIFLQKFMIPETSNASRTSTALLESEKSNTKLQASPRGRVRVPLQWLAKTTILNIYPPIFLQKFTIPETSNVSRTSSALLESEKSNTKLQASPRGWVRVPLQWLAKTTILNIYPPIFLQKFTIPGTSNVSRTSTALLESEKSNTKLQASPRGRVRVPLQWLAKTTILNIYPPIFLQKFTIPETSNASRTSTALLESEKSNTKLQASPRGRVRVPLQWLAKTTILNIYPPIFLQKFMIPETSNASRTSTALLESEKSNTKLQASPRGRVRVPLQWLAKTTILNIYPPIFLQKFTIPETSNASRTSTALLESEKSNTKLQASPRGRDRVPLQWLAKTTILNIYPPIFLQKFMIPETSNASRTSTALLESEKSNTKLQASPRGRASPRGWVRVPLQWLAKTTILNIYPPIFLQNFTIPETSNVSRTSSALLESEKSNTKLQASPRGWVRVPLQWLAKTTILNIYPPIFLQKFTIPGTSNVFRTSTALLESEKSNTKLQASPRGRVRVPLQWLAKTTILNIYPPIFLQKFTIPETSNASRTSTALLESEKSNTKLQASPRGRVRVPLQWLAKTTILNIYPPIFLQKFMIPETSNASRTSTALLESEKSNTKLQASPRGRVRVPLQWLAKTTILNIYPPIFLQKFTIPETSNASRTSTALLESEKSNTKLQASPRGRDRVPLQWLAKTTILNKYPPVFLQKFMIPETSNASRTSTALLESEKSNTKLQASPRGLVLLYWKMRNLIQNSRPVPEASPRGWVRVPLQWLAKTTILNIYPPIFLQNFTIPETSNVSRTSSALLESEKSNTKLQASPRGWVRVPLQWLAKTTILNIYPPIFLQNFTIPETSNVSRTSSALLESEKSNTKLQASPRGWVRVPLQWLAKTTILNIYPPIFLQKFTIPGTSNVSRTSTALLESEKSNTKLQASPRGRVRVPLQWLAKTTILNIYPPIFLQKFTIPETSNASRTSTALLESEKSNTKLQASPRGRVRVPLQWLAKTTILNIYPPIFLQKFMIPETSNASRTSTALLESEKSNTKLQASPRGRVRVPLQWLAKTTILNIYPPIFLQKFTIPETSNASRTSTALLESEKSNTKLQASPRGRDRVPLQWLAKTTILNKYPPIFLQKFMIPETSNASRTSTALLESEKSNTKLQASPRGRASPRGWVRVPLQWLAKTTILNIYPPIFLQNFTIPETSNVSRTSSALLESEKSNTKLQASPRGWVRVPLQWLAKTTILNIYPPIFLQNFTIPETSNVSRTSSALLESEKSNTKLQASPRGWVRVPLQWLAKTTILNIYPPIFLQKFTIPGTSNVSRTSTALLESEKSNTKLQASPRGRVRVPLQWLAKTTILNIYPPIFLQKFTIPETSNASRTSTALLESEKSNTKLQASPRGRVRVPLQWLAKTTILNIYPPIFLQKFMIPETSNASRTSTALLESEKSNTKLQASPRGRVRVPLQWLAKTTILNIYPPIFLQKFTIPETSNASRTSTALLESEKSNTKLQASPRGRDRVPLQWLAKTTILNKYPPIFLQKFMIPETSNASRTSTALLESEKSNTKLQASPRGRVRVPLQWLAKTTILNIYPPIFLQNFTIP</sequence>
<dbReference type="EMBL" id="CATQJL010000001">
    <property type="protein sequence ID" value="CAJ0588019.1"/>
    <property type="molecule type" value="Genomic_DNA"/>
</dbReference>
<gene>
    <name evidence="2" type="ORF">CYNAS_LOCUS2</name>
</gene>
<feature type="region of interest" description="Disordered" evidence="1">
    <location>
        <begin position="495"/>
        <end position="514"/>
    </location>
</feature>
<feature type="region of interest" description="Disordered" evidence="1">
    <location>
        <begin position="3681"/>
        <end position="3701"/>
    </location>
</feature>
<name>A0AA36DKF5_CYLNA</name>
<protein>
    <submittedName>
        <fullName evidence="2">Uncharacterized protein</fullName>
    </submittedName>
</protein>
<organism evidence="2 3">
    <name type="scientific">Cylicocyclus nassatus</name>
    <name type="common">Nematode worm</name>
    <dbReference type="NCBI Taxonomy" id="53992"/>
    <lineage>
        <taxon>Eukaryota</taxon>
        <taxon>Metazoa</taxon>
        <taxon>Ecdysozoa</taxon>
        <taxon>Nematoda</taxon>
        <taxon>Chromadorea</taxon>
        <taxon>Rhabditida</taxon>
        <taxon>Rhabditina</taxon>
        <taxon>Rhabditomorpha</taxon>
        <taxon>Strongyloidea</taxon>
        <taxon>Strongylidae</taxon>
        <taxon>Cylicocyclus</taxon>
    </lineage>
</organism>
<feature type="region of interest" description="Disordered" evidence="1">
    <location>
        <begin position="2910"/>
        <end position="2929"/>
    </location>
</feature>
<reference evidence="2" key="1">
    <citation type="submission" date="2023-07" db="EMBL/GenBank/DDBJ databases">
        <authorList>
            <consortium name="CYATHOMIX"/>
        </authorList>
    </citation>
    <scope>NUCLEOTIDE SEQUENCE</scope>
    <source>
        <strain evidence="2">N/A</strain>
    </source>
</reference>
<proteinExistence type="predicted"/>
<accession>A0AA36DKF5</accession>
<keyword evidence="3" id="KW-1185">Reference proteome</keyword>